<dbReference type="Gene3D" id="3.40.50.300">
    <property type="entry name" value="P-loop containing nucleotide triphosphate hydrolases"/>
    <property type="match status" value="2"/>
</dbReference>
<dbReference type="CDD" id="cd17933">
    <property type="entry name" value="DEXSc_RecD-like"/>
    <property type="match status" value="1"/>
</dbReference>
<dbReference type="Pfam" id="PF13245">
    <property type="entry name" value="AAA_19"/>
    <property type="match status" value="1"/>
</dbReference>
<dbReference type="Gene3D" id="1.10.150.20">
    <property type="entry name" value="5' to 3' exonuclease, C-terminal subdomain"/>
    <property type="match status" value="1"/>
</dbReference>
<dbReference type="Pfam" id="PF13538">
    <property type="entry name" value="UvrD_C_2"/>
    <property type="match status" value="1"/>
</dbReference>
<accession>A0A9D0ZYG2</accession>
<dbReference type="PANTHER" id="PTHR43788:SF6">
    <property type="entry name" value="DNA HELICASE B"/>
    <property type="match status" value="1"/>
</dbReference>
<name>A0A9D0ZYG2_9FIRM</name>
<organism evidence="8 9">
    <name type="scientific">Candidatus Limivivens merdigallinarum</name>
    <dbReference type="NCBI Taxonomy" id="2840859"/>
    <lineage>
        <taxon>Bacteria</taxon>
        <taxon>Bacillati</taxon>
        <taxon>Bacillota</taxon>
        <taxon>Clostridia</taxon>
        <taxon>Lachnospirales</taxon>
        <taxon>Lachnospiraceae</taxon>
        <taxon>Lachnospiraceae incertae sedis</taxon>
        <taxon>Candidatus Limivivens</taxon>
    </lineage>
</organism>
<keyword evidence="3" id="KW-0413">Isomerase</keyword>
<dbReference type="HAMAP" id="MF_01488">
    <property type="entry name" value="RecD2"/>
    <property type="match status" value="1"/>
</dbReference>
<evidence type="ECO:0000313" key="9">
    <source>
        <dbReference type="Proteomes" id="UP000886886"/>
    </source>
</evidence>
<comment type="function">
    <text evidence="3">DNA-dependent ATPase and ATP-dependent 5'-3' DNA helicase. Has no activity on blunt DNA or DNA with 3'-overhangs, requires at least 10 bases of 5'-ssDNA for helicase activity.</text>
</comment>
<keyword evidence="3" id="KW-0378">Hydrolase</keyword>
<dbReference type="Pfam" id="PF23139">
    <property type="entry name" value="OB_YrrC"/>
    <property type="match status" value="1"/>
</dbReference>
<dbReference type="Gene3D" id="2.30.30.940">
    <property type="match status" value="1"/>
</dbReference>
<comment type="caution">
    <text evidence="3">Lacks conserved residue(s) required for the propagation of feature annotation.</text>
</comment>
<dbReference type="GO" id="GO:0005524">
    <property type="term" value="F:ATP binding"/>
    <property type="evidence" value="ECO:0007669"/>
    <property type="project" value="UniProtKB-KW"/>
</dbReference>
<evidence type="ECO:0000313" key="8">
    <source>
        <dbReference type="EMBL" id="HIQ97690.1"/>
    </source>
</evidence>
<evidence type="ECO:0000256" key="3">
    <source>
        <dbReference type="HAMAP-Rule" id="MF_01488"/>
    </source>
</evidence>
<keyword evidence="3" id="KW-0238">DNA-binding</keyword>
<dbReference type="CDD" id="cd18809">
    <property type="entry name" value="SF1_C_RecD"/>
    <property type="match status" value="1"/>
</dbReference>
<dbReference type="InterPro" id="IPR027417">
    <property type="entry name" value="P-loop_NTPase"/>
</dbReference>
<dbReference type="InterPro" id="IPR027785">
    <property type="entry name" value="UvrD-like_helicase_C"/>
</dbReference>
<evidence type="ECO:0000256" key="1">
    <source>
        <dbReference type="ARBA" id="ARBA00022741"/>
    </source>
</evidence>
<dbReference type="SUPFAM" id="SSF47781">
    <property type="entry name" value="RuvA domain 2-like"/>
    <property type="match status" value="1"/>
</dbReference>
<feature type="domain" description="ATP-dependent RecD2 DNA helicase OB-fold" evidence="7">
    <location>
        <begin position="8"/>
        <end position="83"/>
    </location>
</feature>
<keyword evidence="2" id="KW-0067">ATP-binding</keyword>
<dbReference type="InterPro" id="IPR029493">
    <property type="entry name" value="RecD2-like_HHH"/>
</dbReference>
<dbReference type="InterPro" id="IPR010994">
    <property type="entry name" value="RuvA_2-like"/>
</dbReference>
<dbReference type="InterPro" id="IPR055446">
    <property type="entry name" value="RecD2_N_OB"/>
</dbReference>
<comment type="similarity">
    <text evidence="3">Belongs to the RecD family. RecD2 subfamily.</text>
</comment>
<dbReference type="GO" id="GO:0043139">
    <property type="term" value="F:5'-3' DNA helicase activity"/>
    <property type="evidence" value="ECO:0007669"/>
    <property type="project" value="UniProtKB-UniRule"/>
</dbReference>
<dbReference type="InterPro" id="IPR006345">
    <property type="entry name" value="RecD2"/>
</dbReference>
<dbReference type="Gene3D" id="1.10.10.2220">
    <property type="match status" value="1"/>
</dbReference>
<keyword evidence="3 8" id="KW-0347">Helicase</keyword>
<dbReference type="AlphaFoldDB" id="A0A9D0ZYG2"/>
<evidence type="ECO:0000259" key="7">
    <source>
        <dbReference type="Pfam" id="PF23139"/>
    </source>
</evidence>
<dbReference type="GO" id="GO:0003677">
    <property type="term" value="F:DNA binding"/>
    <property type="evidence" value="ECO:0007669"/>
    <property type="project" value="UniProtKB-UniRule"/>
</dbReference>
<dbReference type="GO" id="GO:0009338">
    <property type="term" value="C:exodeoxyribonuclease V complex"/>
    <property type="evidence" value="ECO:0007669"/>
    <property type="project" value="TreeGrafter"/>
</dbReference>
<sequence>MLCRPVQRIYYNSGNGYTVADYQTQEELPKQVVTKQKGYYGLFRAVGVELPNDEGLEVELTGEWKERKYGWQYEVSCFHVHIPTTEEGIKAYLSSTLIKGIGPVTAEHIVEKFGKKTLYVLENQPEELLKIRGITESKLEEILKGYQRSTGMRDLMVHLAPFGITPRKIALIQEHFGSAAVSIVRENPFRLCEVKGFGFLTVDPIAVKAKNFKADDPLRIKAAIEHVMAEAEGEGHLFLNKQEILNRAGQLLNHRKAPGTVSDRAIKDAGNEMIHKDRKLVCYDGAFYTTRAFKAELGAAAMLVKLSLQQNMSVNIDRILRSVQQREKLILNAKQQEAIQMVFRHPVSIITGGPGRGKTTIIRFIIAIQEELNKEAMILLCAPTGRARQRMYETTGYPALTIHKAVGLTGETGEEEWNHLATMPEDLIIVDETSMVDMFLADKLFSCVKTGARLVMVGDKDQIESVGPGNVFKEMIDSGVIPVTILDECFRQEGDSTIISNADKINRNQLNLTFDDTFRFYPAADAKDAAAKIREIYEKELKENKGGTDDVQVLSPLRKDTEAGSDALNAMLREIVNPKRRGYPEAANGKVTFRQNDKVMQTKNNDEVSNGDVGSVLNIYQEEGTTKMRVDFGNGRIMKYEGEDYWPLTHAYAMSVHKSQGSEYPVVILPMLPCFRRMLRRNIFYTAVTRAKKKVLIVGSKRAIAQAIRTDFTARRNTRFAQQIRRIMQEVQKQGEKTA</sequence>
<dbReference type="PANTHER" id="PTHR43788">
    <property type="entry name" value="DNA2/NAM7 HELICASE FAMILY MEMBER"/>
    <property type="match status" value="1"/>
</dbReference>
<dbReference type="GO" id="GO:0016787">
    <property type="term" value="F:hydrolase activity"/>
    <property type="evidence" value="ECO:0007669"/>
    <property type="project" value="UniProtKB-KW"/>
</dbReference>
<dbReference type="Pfam" id="PF14490">
    <property type="entry name" value="HHH_RecD2"/>
    <property type="match status" value="1"/>
</dbReference>
<dbReference type="EMBL" id="DVFT01000208">
    <property type="protein sequence ID" value="HIQ97690.1"/>
    <property type="molecule type" value="Genomic_DNA"/>
</dbReference>
<dbReference type="Proteomes" id="UP000886886">
    <property type="component" value="Unassembled WGS sequence"/>
</dbReference>
<reference evidence="8" key="1">
    <citation type="submission" date="2020-10" db="EMBL/GenBank/DDBJ databases">
        <authorList>
            <person name="Gilroy R."/>
        </authorList>
    </citation>
    <scope>NUCLEOTIDE SEQUENCE</scope>
    <source>
        <strain evidence="8">ChiSjej3B21-11622</strain>
    </source>
</reference>
<dbReference type="NCBIfam" id="TIGR01448">
    <property type="entry name" value="recD_rel"/>
    <property type="match status" value="1"/>
</dbReference>
<gene>
    <name evidence="3" type="primary">recD2</name>
    <name evidence="8" type="ORF">IAB26_14165</name>
</gene>
<evidence type="ECO:0000259" key="4">
    <source>
        <dbReference type="Pfam" id="PF13538"/>
    </source>
</evidence>
<evidence type="ECO:0000259" key="5">
    <source>
        <dbReference type="Pfam" id="PF14490"/>
    </source>
</evidence>
<dbReference type="EC" id="5.6.2.3" evidence="3"/>
<evidence type="ECO:0000256" key="2">
    <source>
        <dbReference type="ARBA" id="ARBA00022840"/>
    </source>
</evidence>
<dbReference type="SUPFAM" id="SSF52540">
    <property type="entry name" value="P-loop containing nucleoside triphosphate hydrolases"/>
    <property type="match status" value="1"/>
</dbReference>
<dbReference type="InterPro" id="IPR050534">
    <property type="entry name" value="Coronavir_polyprotein_1ab"/>
</dbReference>
<dbReference type="InterPro" id="IPR041451">
    <property type="entry name" value="RecD2_SH13"/>
</dbReference>
<comment type="catalytic activity">
    <reaction evidence="3">
        <text>ATP + H2O = ADP + phosphate + H(+)</text>
        <dbReference type="Rhea" id="RHEA:13065"/>
        <dbReference type="ChEBI" id="CHEBI:15377"/>
        <dbReference type="ChEBI" id="CHEBI:15378"/>
        <dbReference type="ChEBI" id="CHEBI:30616"/>
        <dbReference type="ChEBI" id="CHEBI:43474"/>
        <dbReference type="ChEBI" id="CHEBI:456216"/>
        <dbReference type="EC" id="5.6.2.3"/>
    </reaction>
</comment>
<feature type="domain" description="UvrD-like helicase C-terminal" evidence="4">
    <location>
        <begin position="650"/>
        <end position="698"/>
    </location>
</feature>
<reference evidence="8" key="2">
    <citation type="journal article" date="2021" name="PeerJ">
        <title>Extensive microbial diversity within the chicken gut microbiome revealed by metagenomics and culture.</title>
        <authorList>
            <person name="Gilroy R."/>
            <person name="Ravi A."/>
            <person name="Getino M."/>
            <person name="Pursley I."/>
            <person name="Horton D.L."/>
            <person name="Alikhan N.F."/>
            <person name="Baker D."/>
            <person name="Gharbi K."/>
            <person name="Hall N."/>
            <person name="Watson M."/>
            <person name="Adriaenssens E.M."/>
            <person name="Foster-Nyarko E."/>
            <person name="Jarju S."/>
            <person name="Secka A."/>
            <person name="Antonio M."/>
            <person name="Oren A."/>
            <person name="Chaudhuri R.R."/>
            <person name="La Ragione R."/>
            <person name="Hildebrand F."/>
            <person name="Pallen M.J."/>
        </authorList>
    </citation>
    <scope>NUCLEOTIDE SEQUENCE</scope>
    <source>
        <strain evidence="8">ChiSjej3B21-11622</strain>
    </source>
</reference>
<evidence type="ECO:0000259" key="6">
    <source>
        <dbReference type="Pfam" id="PF18335"/>
    </source>
</evidence>
<proteinExistence type="inferred from homology"/>
<feature type="domain" description="ATP-dependent RecD2 DNA helicase-like helix-hairpin-helix" evidence="5">
    <location>
        <begin position="150"/>
        <end position="238"/>
    </location>
</feature>
<dbReference type="Pfam" id="PF18335">
    <property type="entry name" value="SH3_13"/>
    <property type="match status" value="1"/>
</dbReference>
<dbReference type="GO" id="GO:0006310">
    <property type="term" value="P:DNA recombination"/>
    <property type="evidence" value="ECO:0007669"/>
    <property type="project" value="InterPro"/>
</dbReference>
<comment type="caution">
    <text evidence="8">The sequence shown here is derived from an EMBL/GenBank/DDBJ whole genome shotgun (WGS) entry which is preliminary data.</text>
</comment>
<feature type="domain" description="ATP-dependent RecD2 DNA helicase SH3" evidence="6">
    <location>
        <begin position="568"/>
        <end position="632"/>
    </location>
</feature>
<dbReference type="Pfam" id="PF14520">
    <property type="entry name" value="HHH_5"/>
    <property type="match status" value="1"/>
</dbReference>
<dbReference type="GO" id="GO:0017116">
    <property type="term" value="F:single-stranded DNA helicase activity"/>
    <property type="evidence" value="ECO:0007669"/>
    <property type="project" value="TreeGrafter"/>
</dbReference>
<protein>
    <recommendedName>
        <fullName evidence="3">ATP-dependent RecD2 DNA helicase</fullName>
        <ecNumber evidence="3">5.6.2.3</ecNumber>
    </recommendedName>
    <alternativeName>
        <fullName evidence="3">DNA 5'-3' helicase subunit RecD2</fullName>
    </alternativeName>
</protein>
<keyword evidence="1" id="KW-0547">Nucleotide-binding</keyword>